<protein>
    <submittedName>
        <fullName evidence="1">Uncharacterized protein</fullName>
    </submittedName>
</protein>
<sequence>MGDYISNDDGKWGGAEPSCLFGFDLNVPLTSNDENIYEIGAKQSDPTENGDDGDVLGLEELVNEDHPEWDKITNNIQYGVDVENNDHFVLQSGYHAHSDDSVAENGIDDNNGGLVSTIVTSDSSTWNHLRFQNQDEFTCFLQELYSWKMILVENYYQT</sequence>
<organism evidence="1 2">
    <name type="scientific">Linum trigynum</name>
    <dbReference type="NCBI Taxonomy" id="586398"/>
    <lineage>
        <taxon>Eukaryota</taxon>
        <taxon>Viridiplantae</taxon>
        <taxon>Streptophyta</taxon>
        <taxon>Embryophyta</taxon>
        <taxon>Tracheophyta</taxon>
        <taxon>Spermatophyta</taxon>
        <taxon>Magnoliopsida</taxon>
        <taxon>eudicotyledons</taxon>
        <taxon>Gunneridae</taxon>
        <taxon>Pentapetalae</taxon>
        <taxon>rosids</taxon>
        <taxon>fabids</taxon>
        <taxon>Malpighiales</taxon>
        <taxon>Linaceae</taxon>
        <taxon>Linum</taxon>
    </lineage>
</organism>
<name>A0AAV2GGR9_9ROSI</name>
<evidence type="ECO:0000313" key="1">
    <source>
        <dbReference type="EMBL" id="CAL1409956.1"/>
    </source>
</evidence>
<dbReference type="Proteomes" id="UP001497516">
    <property type="component" value="Chromosome 9"/>
</dbReference>
<dbReference type="AlphaFoldDB" id="A0AAV2GGR9"/>
<gene>
    <name evidence="1" type="ORF">LTRI10_LOCUS49412</name>
</gene>
<keyword evidence="2" id="KW-1185">Reference proteome</keyword>
<evidence type="ECO:0000313" key="2">
    <source>
        <dbReference type="Proteomes" id="UP001497516"/>
    </source>
</evidence>
<proteinExistence type="predicted"/>
<reference evidence="1 2" key="1">
    <citation type="submission" date="2024-04" db="EMBL/GenBank/DDBJ databases">
        <authorList>
            <person name="Fracassetti M."/>
        </authorList>
    </citation>
    <scope>NUCLEOTIDE SEQUENCE [LARGE SCALE GENOMIC DNA]</scope>
</reference>
<accession>A0AAV2GGR9</accession>
<dbReference type="EMBL" id="OZ034822">
    <property type="protein sequence ID" value="CAL1409956.1"/>
    <property type="molecule type" value="Genomic_DNA"/>
</dbReference>